<dbReference type="AlphaFoldDB" id="A0A5K3FWY2"/>
<accession>A0A5K3FWY2</accession>
<dbReference type="WBParaSite" id="MCU_011356-RA">
    <property type="protein sequence ID" value="MCU_011356-RA"/>
    <property type="gene ID" value="MCU_011356"/>
</dbReference>
<reference evidence="1" key="1">
    <citation type="submission" date="2019-11" db="UniProtKB">
        <authorList>
            <consortium name="WormBaseParasite"/>
        </authorList>
    </citation>
    <scope>IDENTIFICATION</scope>
</reference>
<name>A0A5K3FWY2_MESCO</name>
<proteinExistence type="predicted"/>
<sequence length="389" mass="43604">MLKVLYSCRLFVKFVLLISSHVFKRSSRSPHFIFLIFTFPKTKMSFFVFQTESVMGSTGLHSFSSNQEKVLQTWAKKTSKWAAEEVLLLGSLPQCLPKHLNELSSIFCQNLVSSLKSFEWTDEPRSISRNLRKLLQNFTSDSSLDPCTIVGLSIASGQIFVYDEIAPPILQLFVLELMKDISFPGLVYLLSPGLAALSLQIDPSNFCNPTQISKANVALKKILFDIHSKDLSCALSRALFVQWSRVAYWLAVMGAIDGNSDFFSTAFKFLFCVNYNTSWCTTSLPCFSVLPLFGVLRRTLSELDDLTSLSVTQIYQKNLEEVTQICTSVASNLVQPKLASICVCLFDRLLILSVHQAGLSAEQVAELVLFSVPVSYLSIYSFCLSRVLF</sequence>
<organism evidence="1">
    <name type="scientific">Mesocestoides corti</name>
    <name type="common">Flatworm</name>
    <dbReference type="NCBI Taxonomy" id="53468"/>
    <lineage>
        <taxon>Eukaryota</taxon>
        <taxon>Metazoa</taxon>
        <taxon>Spiralia</taxon>
        <taxon>Lophotrochozoa</taxon>
        <taxon>Platyhelminthes</taxon>
        <taxon>Cestoda</taxon>
        <taxon>Eucestoda</taxon>
        <taxon>Cyclophyllidea</taxon>
        <taxon>Mesocestoididae</taxon>
        <taxon>Mesocestoides</taxon>
    </lineage>
</organism>
<protein>
    <submittedName>
        <fullName evidence="1">Origin recognition complex subunit 3</fullName>
    </submittedName>
</protein>
<evidence type="ECO:0000313" key="1">
    <source>
        <dbReference type="WBParaSite" id="MCU_011356-RA"/>
    </source>
</evidence>